<dbReference type="Proteomes" id="UP001580346">
    <property type="component" value="Unassembled WGS sequence"/>
</dbReference>
<name>A0ABV5AVU2_9BACL</name>
<evidence type="ECO:0000313" key="4">
    <source>
        <dbReference type="Proteomes" id="UP001580346"/>
    </source>
</evidence>
<feature type="transmembrane region" description="Helical" evidence="1">
    <location>
        <begin position="20"/>
        <end position="38"/>
    </location>
</feature>
<comment type="caution">
    <text evidence="3">The sequence shown here is derived from an EMBL/GenBank/DDBJ whole genome shotgun (WGS) entry which is preliminary data.</text>
</comment>
<dbReference type="Pfam" id="PF08955">
    <property type="entry name" value="BofC_C"/>
    <property type="match status" value="1"/>
</dbReference>
<organism evidence="3 4">
    <name type="scientific">Paenibacillus enshidis</name>
    <dbReference type="NCBI Taxonomy" id="1458439"/>
    <lineage>
        <taxon>Bacteria</taxon>
        <taxon>Bacillati</taxon>
        <taxon>Bacillota</taxon>
        <taxon>Bacilli</taxon>
        <taxon>Bacillales</taxon>
        <taxon>Paenibacillaceae</taxon>
        <taxon>Paenibacillus</taxon>
    </lineage>
</organism>
<feature type="domain" description="Bypass of forespore C C-terminal" evidence="2">
    <location>
        <begin position="141"/>
        <end position="216"/>
    </location>
</feature>
<keyword evidence="1" id="KW-0812">Transmembrane</keyword>
<reference evidence="3 4" key="1">
    <citation type="submission" date="2024-09" db="EMBL/GenBank/DDBJ databases">
        <title>Paenibacillus zeirhizospherea sp. nov., isolated from surface of the maize (Zea mays) roots in a horticulture field, Hungary.</title>
        <authorList>
            <person name="Marton D."/>
            <person name="Farkas M."/>
            <person name="Bedics A."/>
            <person name="Toth E."/>
            <person name="Tancsics A."/>
            <person name="Boka K."/>
            <person name="Maroti G."/>
            <person name="Kriszt B."/>
            <person name="Cserhati M."/>
        </authorList>
    </citation>
    <scope>NUCLEOTIDE SEQUENCE [LARGE SCALE GENOMIC DNA]</scope>
    <source>
        <strain evidence="3 4">KCTC 33519</strain>
    </source>
</reference>
<dbReference type="InterPro" id="IPR015050">
    <property type="entry name" value="BofC_C"/>
</dbReference>
<evidence type="ECO:0000259" key="2">
    <source>
        <dbReference type="Pfam" id="PF08955"/>
    </source>
</evidence>
<keyword evidence="4" id="KW-1185">Reference proteome</keyword>
<keyword evidence="1" id="KW-1133">Transmembrane helix</keyword>
<gene>
    <name evidence="3" type="ORF">ACE41H_14680</name>
</gene>
<sequence>MNRLKLKKQFRRRWRQWRRALWSFFMAGAAAFAFYTVMLSDHLEDLLTGEEPATMEAMGQVEEGNLKDQLSQQQRKFIESVRNTELSREVHLLTNYVCGTETSLLGIYQADDLASLLTQHPEWSGRLNPKGEVWLEREVADLSPVCKKNSYMGIGSEGQLTLFEGPPQKKKVIRTFFQLDIGSMETSLPEGVFQQLRDGIRIQDIEEYNSVISTFSDYAVEQTRKVMGQEY</sequence>
<dbReference type="RefSeq" id="WP_375356081.1">
    <property type="nucleotide sequence ID" value="NZ_JBHHMI010000012.1"/>
</dbReference>
<evidence type="ECO:0000256" key="1">
    <source>
        <dbReference type="SAM" id="Phobius"/>
    </source>
</evidence>
<dbReference type="InterPro" id="IPR038117">
    <property type="entry name" value="BofC_C_sf"/>
</dbReference>
<keyword evidence="1" id="KW-0472">Membrane</keyword>
<dbReference type="EMBL" id="JBHHMI010000012">
    <property type="protein sequence ID" value="MFB5268009.1"/>
    <property type="molecule type" value="Genomic_DNA"/>
</dbReference>
<dbReference type="Gene3D" id="3.30.70.1740">
    <property type="entry name" value="Bypass-of-forespore C, C-terminal domain"/>
    <property type="match status" value="1"/>
</dbReference>
<accession>A0ABV5AVU2</accession>
<protein>
    <submittedName>
        <fullName evidence="3">BofC C-terminal domain-containing protein</fullName>
    </submittedName>
</protein>
<evidence type="ECO:0000313" key="3">
    <source>
        <dbReference type="EMBL" id="MFB5268009.1"/>
    </source>
</evidence>
<proteinExistence type="predicted"/>